<evidence type="ECO:0000256" key="6">
    <source>
        <dbReference type="SAM" id="Phobius"/>
    </source>
</evidence>
<evidence type="ECO:0000256" key="1">
    <source>
        <dbReference type="ARBA" id="ARBA00004141"/>
    </source>
</evidence>
<feature type="transmembrane region" description="Helical" evidence="6">
    <location>
        <begin position="94"/>
        <end position="115"/>
    </location>
</feature>
<feature type="transmembrane region" description="Helical" evidence="6">
    <location>
        <begin position="28"/>
        <end position="53"/>
    </location>
</feature>
<dbReference type="PANTHER" id="PTHR32322">
    <property type="entry name" value="INNER MEMBRANE TRANSPORTER"/>
    <property type="match status" value="1"/>
</dbReference>
<evidence type="ECO:0000313" key="9">
    <source>
        <dbReference type="Proteomes" id="UP000034681"/>
    </source>
</evidence>
<feature type="domain" description="EamA" evidence="7">
    <location>
        <begin position="147"/>
        <end position="279"/>
    </location>
</feature>
<reference evidence="8" key="1">
    <citation type="submission" date="2012-04" db="EMBL/GenBank/DDBJ databases">
        <authorList>
            <person name="Borisov I.G."/>
            <person name="Ivanikova N.V."/>
            <person name="Pinevich A.V."/>
        </authorList>
    </citation>
    <scope>NUCLEOTIDE SEQUENCE [LARGE SCALE GENOMIC DNA]</scope>
    <source>
        <strain evidence="8">CALU 1027</strain>
    </source>
</reference>
<dbReference type="InterPro" id="IPR037185">
    <property type="entry name" value="EmrE-like"/>
</dbReference>
<proteinExistence type="inferred from homology"/>
<organism evidence="8 9">
    <name type="scientific">Prochlorothrix hollandica PCC 9006 = CALU 1027</name>
    <dbReference type="NCBI Taxonomy" id="317619"/>
    <lineage>
        <taxon>Bacteria</taxon>
        <taxon>Bacillati</taxon>
        <taxon>Cyanobacteriota</taxon>
        <taxon>Cyanophyceae</taxon>
        <taxon>Prochlorotrichales</taxon>
        <taxon>Prochlorotrichaceae</taxon>
        <taxon>Prochlorothrix</taxon>
    </lineage>
</organism>
<feature type="transmembrane region" description="Helical" evidence="6">
    <location>
        <begin position="65"/>
        <end position="88"/>
    </location>
</feature>
<dbReference type="PANTHER" id="PTHR32322:SF9">
    <property type="entry name" value="AMINO-ACID METABOLITE EFFLUX PUMP-RELATED"/>
    <property type="match status" value="1"/>
</dbReference>
<evidence type="ECO:0000256" key="5">
    <source>
        <dbReference type="ARBA" id="ARBA00023136"/>
    </source>
</evidence>
<dbReference type="GO" id="GO:0016020">
    <property type="term" value="C:membrane"/>
    <property type="evidence" value="ECO:0007669"/>
    <property type="project" value="UniProtKB-SubCell"/>
</dbReference>
<dbReference type="eggNOG" id="COG0697">
    <property type="taxonomic scope" value="Bacteria"/>
</dbReference>
<dbReference type="OrthoDB" id="5470190at2"/>
<feature type="transmembrane region" description="Helical" evidence="6">
    <location>
        <begin position="263"/>
        <end position="280"/>
    </location>
</feature>
<dbReference type="InterPro" id="IPR050638">
    <property type="entry name" value="AA-Vitamin_Transporters"/>
</dbReference>
<dbReference type="InterPro" id="IPR000620">
    <property type="entry name" value="EamA_dom"/>
</dbReference>
<dbReference type="SUPFAM" id="SSF103481">
    <property type="entry name" value="Multidrug resistance efflux transporter EmrE"/>
    <property type="match status" value="2"/>
</dbReference>
<keyword evidence="4 6" id="KW-1133">Transmembrane helix</keyword>
<keyword evidence="5 6" id="KW-0472">Membrane</keyword>
<feature type="transmembrane region" description="Helical" evidence="6">
    <location>
        <begin position="124"/>
        <end position="141"/>
    </location>
</feature>
<dbReference type="RefSeq" id="WP_017712091.1">
    <property type="nucleotide sequence ID" value="NZ_KB235936.1"/>
</dbReference>
<gene>
    <name evidence="8" type="ORF">PROH_17380</name>
</gene>
<comment type="subcellular location">
    <subcellularLocation>
        <location evidence="1">Membrane</location>
        <topology evidence="1">Multi-pass membrane protein</topology>
    </subcellularLocation>
</comment>
<sequence>MHQLWGIGLVLLSSTAFGAMAIFAQGAYGSGAGVTTVLFLRFGIAAIALQLLARLQGLALPQGRTFWQLLAIGGLGYGLQSFCFFTTLTLVPPGLAGLLLYVYPTLVMVISLLLGQESLTRGKVLALALASGGVVLTAGLTPGGQPLGIVFGLASALIYACYVLVGSRVMATEDPVPACAVMLSGTAIAFGLVLGVQGPQWPSSGVGWLAVVAIALVSTVIAVVTLFMGVRAIGAINASTLSTWEPMVTILLAALFLQQPITLSQALGGSLILGSVIILARQQTTPG</sequence>
<dbReference type="Pfam" id="PF00892">
    <property type="entry name" value="EamA"/>
    <property type="match status" value="2"/>
</dbReference>
<feature type="transmembrane region" description="Helical" evidence="6">
    <location>
        <begin position="208"/>
        <end position="228"/>
    </location>
</feature>
<name>A0A0M2PW89_PROHO</name>
<comment type="caution">
    <text evidence="8">The sequence shown here is derived from an EMBL/GenBank/DDBJ whole genome shotgun (WGS) entry which is preliminary data.</text>
</comment>
<feature type="transmembrane region" description="Helical" evidence="6">
    <location>
        <begin position="147"/>
        <end position="165"/>
    </location>
</feature>
<evidence type="ECO:0000256" key="2">
    <source>
        <dbReference type="ARBA" id="ARBA00007362"/>
    </source>
</evidence>
<keyword evidence="9" id="KW-1185">Reference proteome</keyword>
<accession>A0A0M2PW89</accession>
<evidence type="ECO:0000313" key="8">
    <source>
        <dbReference type="EMBL" id="KKI98641.1"/>
    </source>
</evidence>
<evidence type="ECO:0000256" key="3">
    <source>
        <dbReference type="ARBA" id="ARBA00022692"/>
    </source>
</evidence>
<dbReference type="EMBL" id="AJTX02000007">
    <property type="protein sequence ID" value="KKI98641.1"/>
    <property type="molecule type" value="Genomic_DNA"/>
</dbReference>
<evidence type="ECO:0000259" key="7">
    <source>
        <dbReference type="Pfam" id="PF00892"/>
    </source>
</evidence>
<evidence type="ECO:0000256" key="4">
    <source>
        <dbReference type="ARBA" id="ARBA00022989"/>
    </source>
</evidence>
<feature type="domain" description="EamA" evidence="7">
    <location>
        <begin position="4"/>
        <end position="137"/>
    </location>
</feature>
<protein>
    <recommendedName>
        <fullName evidence="7">EamA domain-containing protein</fullName>
    </recommendedName>
</protein>
<feature type="transmembrane region" description="Helical" evidence="6">
    <location>
        <begin position="235"/>
        <end position="257"/>
    </location>
</feature>
<comment type="similarity">
    <text evidence="2">Belongs to the EamA transporter family.</text>
</comment>
<dbReference type="Proteomes" id="UP000034681">
    <property type="component" value="Unassembled WGS sequence"/>
</dbReference>
<dbReference type="AlphaFoldDB" id="A0A0M2PW89"/>
<feature type="transmembrane region" description="Helical" evidence="6">
    <location>
        <begin position="177"/>
        <end position="196"/>
    </location>
</feature>
<keyword evidence="3 6" id="KW-0812">Transmembrane</keyword>